<evidence type="ECO:0000313" key="13">
    <source>
        <dbReference type="Proteomes" id="UP000654370"/>
    </source>
</evidence>
<evidence type="ECO:0000313" key="12">
    <source>
        <dbReference type="EMBL" id="KAG2184589.1"/>
    </source>
</evidence>
<keyword evidence="6" id="KW-0378">Hydrolase</keyword>
<dbReference type="GO" id="GO:0000712">
    <property type="term" value="P:resolution of meiotic recombination intermediates"/>
    <property type="evidence" value="ECO:0007669"/>
    <property type="project" value="TreeGrafter"/>
</dbReference>
<keyword evidence="3" id="KW-0540">Nuclease</keyword>
<evidence type="ECO:0000256" key="1">
    <source>
        <dbReference type="ARBA" id="ARBA00004123"/>
    </source>
</evidence>
<dbReference type="Gene3D" id="3.40.50.10130">
    <property type="match status" value="1"/>
</dbReference>
<dbReference type="NCBIfam" id="TIGR00596">
    <property type="entry name" value="rad1"/>
    <property type="match status" value="1"/>
</dbReference>
<dbReference type="SUPFAM" id="SSF52980">
    <property type="entry name" value="Restriction endonuclease-like"/>
    <property type="match status" value="1"/>
</dbReference>
<protein>
    <recommendedName>
        <fullName evidence="11">ERCC4 domain-containing protein</fullName>
    </recommendedName>
</protein>
<keyword evidence="4" id="KW-0255">Endonuclease</keyword>
<dbReference type="InterPro" id="IPR006166">
    <property type="entry name" value="ERCC4_domain"/>
</dbReference>
<evidence type="ECO:0000256" key="9">
    <source>
        <dbReference type="ARBA" id="ARBA00023242"/>
    </source>
</evidence>
<sequence length="902" mass="102749">MPELPLGFQREILTELVAEDGLLILARGLGLRSILCSLLKLYTDESHLVLLVNSSPAEDTAINDELACMGVPAHQQMKIIEYETPAETRSDMYRKSGIFSITSRILAVDMLLNRIPLHLITGIIVNNAHSVSATSMESFILQLYREENEHGFIKAFSDQSESFVTGFAPLQNTLKSLFLRKVHIWPRFHVMVANDLEIPNENIIELRQPMSQKMDKIQNGIVECMDACLSDIKRSNTMVDLQEFTVENSMFKSFDTIIRRQLDPNWHRVSIKTKQLVADLKLLRQLLTYLAGYDCVTFYSFLQTIMAANTPSDGKLLANQSPWLLMDAANIIFSLSKKRFFVEEKDEEYMSVDPVYMQGIPKRTKLVLEEQPKWGLLHDILNEIEHDISVANDHEASILVMVEEKRSCSQLKEYVSARSTQTDDSDTTPILSRLARNYFRWKAGIAQINQQLKSELKDQTSGARGFAGQNNLAMRGKAPPNKRRRVRGASAIAAASEAFARPLADTFQQDIVENIEALDAEYTVEKTDVGVPLDPTLTVSLDISYRDILPHFDEIQPPEIVTIRQYSGEDDSAYLEQNKPKFIIMYDPDPAFVRRVEVYRASHPEREIRVYFMVYDNSVEEQRYLSAIRQEKEAFEKLIREKSIMAVPIADNRRHKDEEEVFLKTISTRIGGGSRLKSTAPIVIVDMREFRSSLPPIIHKEKMKIAPCTLQIGDYILSPEICVERKSISDLIGSFNSGRLYTQCENMSLHYKTPVLLIEFDQNKSFSLQALADLKSDITVTDLSSKLVLLTLAFPKLRIIWSSSPYETAAIFRDLKSSQDEPELETAILIGAENPDDVNSMTNQTPQEILRSMPGINSKNYRLIMNRVKNLQELSKMKVEDIQEIIGQEHGNKLYNFIHNRG</sequence>
<keyword evidence="8" id="KW-0234">DNA repair</keyword>
<dbReference type="GO" id="GO:0003684">
    <property type="term" value="F:damaged DNA binding"/>
    <property type="evidence" value="ECO:0007669"/>
    <property type="project" value="TreeGrafter"/>
</dbReference>
<dbReference type="SUPFAM" id="SSF47781">
    <property type="entry name" value="RuvA domain 2-like"/>
    <property type="match status" value="1"/>
</dbReference>
<dbReference type="SMART" id="SM00891">
    <property type="entry name" value="ERCC4"/>
    <property type="match status" value="1"/>
</dbReference>
<keyword evidence="9" id="KW-0539">Nucleus</keyword>
<comment type="similarity">
    <text evidence="2">Belongs to the XPF family.</text>
</comment>
<evidence type="ECO:0000256" key="5">
    <source>
        <dbReference type="ARBA" id="ARBA00022763"/>
    </source>
</evidence>
<dbReference type="PANTHER" id="PTHR10150:SF0">
    <property type="entry name" value="DNA REPAIR ENDONUCLEASE XPF"/>
    <property type="match status" value="1"/>
</dbReference>
<dbReference type="Pfam" id="PF02732">
    <property type="entry name" value="ERCC4"/>
    <property type="match status" value="1"/>
</dbReference>
<dbReference type="GO" id="GO:0000724">
    <property type="term" value="P:double-strand break repair via homologous recombination"/>
    <property type="evidence" value="ECO:0007669"/>
    <property type="project" value="TreeGrafter"/>
</dbReference>
<dbReference type="InterPro" id="IPR047520">
    <property type="entry name" value="XPF_nuclease"/>
</dbReference>
<dbReference type="GO" id="GO:0003697">
    <property type="term" value="F:single-stranded DNA binding"/>
    <property type="evidence" value="ECO:0007669"/>
    <property type="project" value="InterPro"/>
</dbReference>
<dbReference type="GO" id="GO:1901255">
    <property type="term" value="P:nucleotide-excision repair involved in interstrand cross-link repair"/>
    <property type="evidence" value="ECO:0007669"/>
    <property type="project" value="TreeGrafter"/>
</dbReference>
<dbReference type="InterPro" id="IPR011335">
    <property type="entry name" value="Restrct_endonuc-II-like"/>
</dbReference>
<dbReference type="CDD" id="cd20078">
    <property type="entry name" value="XPF_nuclease_XPF_euk"/>
    <property type="match status" value="1"/>
</dbReference>
<dbReference type="GO" id="GO:0000014">
    <property type="term" value="F:single-stranded DNA endodeoxyribonuclease activity"/>
    <property type="evidence" value="ECO:0007669"/>
    <property type="project" value="TreeGrafter"/>
</dbReference>
<dbReference type="InterPro" id="IPR010994">
    <property type="entry name" value="RuvA_2-like"/>
</dbReference>
<gene>
    <name evidence="12" type="ORF">INT43_000498</name>
</gene>
<evidence type="ECO:0000256" key="2">
    <source>
        <dbReference type="ARBA" id="ARBA00010015"/>
    </source>
</evidence>
<dbReference type="PANTHER" id="PTHR10150">
    <property type="entry name" value="DNA REPAIR ENDONUCLEASE XPF"/>
    <property type="match status" value="1"/>
</dbReference>
<dbReference type="Gene3D" id="1.10.150.20">
    <property type="entry name" value="5' to 3' exonuclease, C-terminal subdomain"/>
    <property type="match status" value="1"/>
</dbReference>
<dbReference type="OrthoDB" id="361020at2759"/>
<feature type="domain" description="ERCC4" evidence="11">
    <location>
        <begin position="682"/>
        <end position="762"/>
    </location>
</feature>
<comment type="caution">
    <text evidence="12">The sequence shown here is derived from an EMBL/GenBank/DDBJ whole genome shotgun (WGS) entry which is preliminary data.</text>
</comment>
<organism evidence="12 13">
    <name type="scientific">Mortierella isabellina</name>
    <name type="common">Filamentous fungus</name>
    <name type="synonym">Umbelopsis isabellina</name>
    <dbReference type="NCBI Taxonomy" id="91625"/>
    <lineage>
        <taxon>Eukaryota</taxon>
        <taxon>Fungi</taxon>
        <taxon>Fungi incertae sedis</taxon>
        <taxon>Mucoromycota</taxon>
        <taxon>Mucoromycotina</taxon>
        <taxon>Umbelopsidomycetes</taxon>
        <taxon>Umbelopsidales</taxon>
        <taxon>Umbelopsidaceae</taxon>
        <taxon>Umbelopsis</taxon>
    </lineage>
</organism>
<dbReference type="FunFam" id="3.40.50.10130:FF:000002">
    <property type="entry name" value="DNA repair endonuclease XPF"/>
    <property type="match status" value="1"/>
</dbReference>
<keyword evidence="5" id="KW-0227">DNA damage</keyword>
<dbReference type="GO" id="GO:0000110">
    <property type="term" value="C:nucleotide-excision repair factor 1 complex"/>
    <property type="evidence" value="ECO:0007669"/>
    <property type="project" value="TreeGrafter"/>
</dbReference>
<evidence type="ECO:0000256" key="6">
    <source>
        <dbReference type="ARBA" id="ARBA00022801"/>
    </source>
</evidence>
<comment type="subcellular location">
    <subcellularLocation>
        <location evidence="1">Nucleus</location>
    </subcellularLocation>
</comment>
<name>A0A8H7Q1B2_MORIS</name>
<dbReference type="EMBL" id="JAEPQZ010000002">
    <property type="protein sequence ID" value="KAG2184589.1"/>
    <property type="molecule type" value="Genomic_DNA"/>
</dbReference>
<keyword evidence="13" id="KW-1185">Reference proteome</keyword>
<dbReference type="InterPro" id="IPR006167">
    <property type="entry name" value="XPF"/>
</dbReference>
<dbReference type="Proteomes" id="UP000654370">
    <property type="component" value="Unassembled WGS sequence"/>
</dbReference>
<dbReference type="AlphaFoldDB" id="A0A8H7Q1B2"/>
<evidence type="ECO:0000256" key="8">
    <source>
        <dbReference type="ARBA" id="ARBA00023204"/>
    </source>
</evidence>
<evidence type="ECO:0000256" key="7">
    <source>
        <dbReference type="ARBA" id="ARBA00023125"/>
    </source>
</evidence>
<feature type="region of interest" description="Disordered" evidence="10">
    <location>
        <begin position="461"/>
        <end position="484"/>
    </location>
</feature>
<keyword evidence="7" id="KW-0238">DNA-binding</keyword>
<evidence type="ECO:0000259" key="11">
    <source>
        <dbReference type="SMART" id="SM00891"/>
    </source>
</evidence>
<accession>A0A8H7Q1B2</accession>
<evidence type="ECO:0000256" key="4">
    <source>
        <dbReference type="ARBA" id="ARBA00022759"/>
    </source>
</evidence>
<evidence type="ECO:0000256" key="10">
    <source>
        <dbReference type="SAM" id="MobiDB-lite"/>
    </source>
</evidence>
<reference evidence="12" key="1">
    <citation type="submission" date="2020-12" db="EMBL/GenBank/DDBJ databases">
        <title>Metabolic potential, ecology and presence of endohyphal bacteria is reflected in genomic diversity of Mucoromycotina.</title>
        <authorList>
            <person name="Muszewska A."/>
            <person name="Okrasinska A."/>
            <person name="Steczkiewicz K."/>
            <person name="Drgas O."/>
            <person name="Orlowska M."/>
            <person name="Perlinska-Lenart U."/>
            <person name="Aleksandrzak-Piekarczyk T."/>
            <person name="Szatraj K."/>
            <person name="Zielenkiewicz U."/>
            <person name="Pilsyk S."/>
            <person name="Malc E."/>
            <person name="Mieczkowski P."/>
            <person name="Kruszewska J.S."/>
            <person name="Biernat P."/>
            <person name="Pawlowska J."/>
        </authorList>
    </citation>
    <scope>NUCLEOTIDE SEQUENCE</scope>
    <source>
        <strain evidence="12">WA0000067209</strain>
    </source>
</reference>
<proteinExistence type="inferred from homology"/>
<evidence type="ECO:0000256" key="3">
    <source>
        <dbReference type="ARBA" id="ARBA00022722"/>
    </source>
</evidence>